<reference evidence="2" key="2">
    <citation type="submission" date="2020-09" db="EMBL/GenBank/DDBJ databases">
        <title>Reference genome assembly for Australian Ascochyta lentis isolate Al4.</title>
        <authorList>
            <person name="Lee R.C."/>
            <person name="Farfan-Caceres L.M."/>
            <person name="Debler J.W."/>
            <person name="Williams A.H."/>
            <person name="Henares B.M."/>
        </authorList>
    </citation>
    <scope>NUCLEOTIDE SEQUENCE</scope>
    <source>
        <strain evidence="2">Al4</strain>
    </source>
</reference>
<accession>A0A8H7MBZ7</accession>
<feature type="compositionally biased region" description="Basic residues" evidence="1">
    <location>
        <begin position="426"/>
        <end position="436"/>
    </location>
</feature>
<dbReference type="AlphaFoldDB" id="A0A8H7MBZ7"/>
<dbReference type="EMBL" id="RZGK01000018">
    <property type="protein sequence ID" value="KAF9692601.1"/>
    <property type="molecule type" value="Genomic_DNA"/>
</dbReference>
<gene>
    <name evidence="2" type="ORF">EKO04_009361</name>
</gene>
<evidence type="ECO:0000313" key="2">
    <source>
        <dbReference type="EMBL" id="KAF9692601.1"/>
    </source>
</evidence>
<sequence length="436" mass="47361">MEGGDDVYTFQEVDTEMTGVKVEHGRQQIPNDRQLLSKDDLYFNDMDIRAWERRTAALGGAPTRNAHGYPEEEGYYDDSGEVMSAAEYEEVLFQRVLDKIRLARAADMPDVQLTPEELDAYQSKLHGTRAPAARSPQSPRPLPLDDTMSVAHSSAAGKKGSSSARSKKEPQRSSLFASKSKKDKISSRKRASSNAAPAPPPGFMIPGPDGQPVYTPINAYQGSLARDPVTPPQPAPPAASNSEQPPMPVRTTLREVPGAFPGALPTSPHLYRPTTPLLEVHPSPRDLEPDLDGLGIKNQSSSKQTSKRKTTPVEPYQYHNFSSSSSTQSSPKPKYTRRVSSAESSYTAVPRRVPVPAPRPAPVQASYPESTHSPRASSSRVERTAGALDEDLVMADVDVQTDSGKSVKGSSKHRTGGGGDKDGERRRKSGKSKKKH</sequence>
<feature type="compositionally biased region" description="Low complexity" evidence="1">
    <location>
        <begin position="149"/>
        <end position="164"/>
    </location>
</feature>
<feature type="compositionally biased region" description="Polar residues" evidence="1">
    <location>
        <begin position="367"/>
        <end position="379"/>
    </location>
</feature>
<feature type="region of interest" description="Disordered" evidence="1">
    <location>
        <begin position="126"/>
        <end position="436"/>
    </location>
</feature>
<evidence type="ECO:0000256" key="1">
    <source>
        <dbReference type="SAM" id="MobiDB-lite"/>
    </source>
</evidence>
<reference evidence="2" key="1">
    <citation type="submission" date="2018-12" db="EMBL/GenBank/DDBJ databases">
        <authorList>
            <person name="Syme R.A."/>
            <person name="Farfan-Caceres L."/>
            <person name="Lichtenzveig J."/>
        </authorList>
    </citation>
    <scope>NUCLEOTIDE SEQUENCE</scope>
    <source>
        <strain evidence="2">Al4</strain>
    </source>
</reference>
<evidence type="ECO:0000313" key="3">
    <source>
        <dbReference type="Proteomes" id="UP000651452"/>
    </source>
</evidence>
<name>A0A8H7MBZ7_9PLEO</name>
<proteinExistence type="predicted"/>
<feature type="compositionally biased region" description="Polar residues" evidence="1">
    <location>
        <begin position="338"/>
        <end position="347"/>
    </location>
</feature>
<keyword evidence="3" id="KW-1185">Reference proteome</keyword>
<comment type="caution">
    <text evidence="2">The sequence shown here is derived from an EMBL/GenBank/DDBJ whole genome shotgun (WGS) entry which is preliminary data.</text>
</comment>
<organism evidence="2 3">
    <name type="scientific">Ascochyta lentis</name>
    <dbReference type="NCBI Taxonomy" id="205686"/>
    <lineage>
        <taxon>Eukaryota</taxon>
        <taxon>Fungi</taxon>
        <taxon>Dikarya</taxon>
        <taxon>Ascomycota</taxon>
        <taxon>Pezizomycotina</taxon>
        <taxon>Dothideomycetes</taxon>
        <taxon>Pleosporomycetidae</taxon>
        <taxon>Pleosporales</taxon>
        <taxon>Pleosporineae</taxon>
        <taxon>Didymellaceae</taxon>
        <taxon>Ascochyta</taxon>
    </lineage>
</organism>
<protein>
    <submittedName>
        <fullName evidence="2">Uncharacterized protein</fullName>
    </submittedName>
</protein>
<feature type="compositionally biased region" description="Basic residues" evidence="1">
    <location>
        <begin position="179"/>
        <end position="191"/>
    </location>
</feature>
<dbReference type="Proteomes" id="UP000651452">
    <property type="component" value="Unassembled WGS sequence"/>
</dbReference>
<dbReference type="OrthoDB" id="3932653at2759"/>